<evidence type="ECO:0000256" key="3">
    <source>
        <dbReference type="ARBA" id="ARBA00022475"/>
    </source>
</evidence>
<protein>
    <submittedName>
        <fullName evidence="10">Unannotated protein</fullName>
    </submittedName>
</protein>
<keyword evidence="6 8" id="KW-0472">Membrane</keyword>
<evidence type="ECO:0000256" key="7">
    <source>
        <dbReference type="SAM" id="MobiDB-lite"/>
    </source>
</evidence>
<feature type="transmembrane region" description="Helical" evidence="8">
    <location>
        <begin position="139"/>
        <end position="160"/>
    </location>
</feature>
<dbReference type="InterPro" id="IPR035906">
    <property type="entry name" value="MetI-like_sf"/>
</dbReference>
<dbReference type="PANTHER" id="PTHR30193">
    <property type="entry name" value="ABC TRANSPORTER PERMEASE PROTEIN"/>
    <property type="match status" value="1"/>
</dbReference>
<evidence type="ECO:0000256" key="4">
    <source>
        <dbReference type="ARBA" id="ARBA00022692"/>
    </source>
</evidence>
<evidence type="ECO:0000256" key="8">
    <source>
        <dbReference type="SAM" id="Phobius"/>
    </source>
</evidence>
<feature type="region of interest" description="Disordered" evidence="7">
    <location>
        <begin position="1"/>
        <end position="23"/>
    </location>
</feature>
<feature type="transmembrane region" description="Helical" evidence="8">
    <location>
        <begin position="234"/>
        <end position="255"/>
    </location>
</feature>
<keyword evidence="5 8" id="KW-1133">Transmembrane helix</keyword>
<name>A0A6J6XN37_9ZZZZ</name>
<evidence type="ECO:0000256" key="1">
    <source>
        <dbReference type="ARBA" id="ARBA00004651"/>
    </source>
</evidence>
<dbReference type="Gene3D" id="1.10.3720.10">
    <property type="entry name" value="MetI-like"/>
    <property type="match status" value="1"/>
</dbReference>
<dbReference type="CDD" id="cd06261">
    <property type="entry name" value="TM_PBP2"/>
    <property type="match status" value="1"/>
</dbReference>
<sequence length="318" mass="34538">MNTSPLNPTEQVQGESAQVTTVSAPAKAQTRRFGNKVRDAGLAYLFLLPALIIFGVFAYYPLYRLFWYATHTQSRFRNKPASYVGLEQLKASLTSNDFISGLTHSGLYMLYTVPLGLLLGVMLAVSTHRRLKGIKIFQTIFSSTVASSVAVASVVFITLVNPEIGYFKNVPWLSLRNPTSALFAVSLSSVWQNLGLTFIVVLAALQTVPDELIEAATLDGYGAIRRFWRITVPLISPALLFLGIVLVVSALQAFAQIEILTGGGPSGATETLLFKIADPRGIRPLGVRASYSLGLFVLTAIVAGAQYSIMSKRVHYGD</sequence>
<organism evidence="10">
    <name type="scientific">freshwater metagenome</name>
    <dbReference type="NCBI Taxonomy" id="449393"/>
    <lineage>
        <taxon>unclassified sequences</taxon>
        <taxon>metagenomes</taxon>
        <taxon>ecological metagenomes</taxon>
    </lineage>
</organism>
<dbReference type="GO" id="GO:0005886">
    <property type="term" value="C:plasma membrane"/>
    <property type="evidence" value="ECO:0007669"/>
    <property type="project" value="UniProtKB-SubCell"/>
</dbReference>
<evidence type="ECO:0000256" key="5">
    <source>
        <dbReference type="ARBA" id="ARBA00022989"/>
    </source>
</evidence>
<dbReference type="PANTHER" id="PTHR30193:SF37">
    <property type="entry name" value="INNER MEMBRANE ABC TRANSPORTER PERMEASE PROTEIN YCJO"/>
    <property type="match status" value="1"/>
</dbReference>
<gene>
    <name evidence="10" type="ORF">UFOPK3046_00312</name>
</gene>
<accession>A0A6J6XN37</accession>
<evidence type="ECO:0000256" key="2">
    <source>
        <dbReference type="ARBA" id="ARBA00022448"/>
    </source>
</evidence>
<evidence type="ECO:0000259" key="9">
    <source>
        <dbReference type="PROSITE" id="PS50928"/>
    </source>
</evidence>
<reference evidence="10" key="1">
    <citation type="submission" date="2020-05" db="EMBL/GenBank/DDBJ databases">
        <authorList>
            <person name="Chiriac C."/>
            <person name="Salcher M."/>
            <person name="Ghai R."/>
            <person name="Kavagutti S V."/>
        </authorList>
    </citation>
    <scope>NUCLEOTIDE SEQUENCE</scope>
</reference>
<dbReference type="GO" id="GO:0055085">
    <property type="term" value="P:transmembrane transport"/>
    <property type="evidence" value="ECO:0007669"/>
    <property type="project" value="InterPro"/>
</dbReference>
<feature type="transmembrane region" description="Helical" evidence="8">
    <location>
        <begin position="180"/>
        <end position="205"/>
    </location>
</feature>
<feature type="transmembrane region" description="Helical" evidence="8">
    <location>
        <begin position="289"/>
        <end position="309"/>
    </location>
</feature>
<feature type="transmembrane region" description="Helical" evidence="8">
    <location>
        <begin position="41"/>
        <end position="60"/>
    </location>
</feature>
<dbReference type="InterPro" id="IPR051393">
    <property type="entry name" value="ABC_transporter_permease"/>
</dbReference>
<dbReference type="SUPFAM" id="SSF161098">
    <property type="entry name" value="MetI-like"/>
    <property type="match status" value="1"/>
</dbReference>
<feature type="domain" description="ABC transmembrane type-1" evidence="9">
    <location>
        <begin position="102"/>
        <end position="306"/>
    </location>
</feature>
<comment type="subcellular location">
    <subcellularLocation>
        <location evidence="1">Cell membrane</location>
        <topology evidence="1">Multi-pass membrane protein</topology>
    </subcellularLocation>
</comment>
<dbReference type="AlphaFoldDB" id="A0A6J6XN37"/>
<dbReference type="EMBL" id="CAFAAQ010000015">
    <property type="protein sequence ID" value="CAB4797084.1"/>
    <property type="molecule type" value="Genomic_DNA"/>
</dbReference>
<proteinExistence type="predicted"/>
<evidence type="ECO:0000256" key="6">
    <source>
        <dbReference type="ARBA" id="ARBA00023136"/>
    </source>
</evidence>
<keyword evidence="4 8" id="KW-0812">Transmembrane</keyword>
<feature type="transmembrane region" description="Helical" evidence="8">
    <location>
        <begin position="108"/>
        <end position="127"/>
    </location>
</feature>
<dbReference type="PROSITE" id="PS50928">
    <property type="entry name" value="ABC_TM1"/>
    <property type="match status" value="1"/>
</dbReference>
<keyword evidence="3" id="KW-1003">Cell membrane</keyword>
<evidence type="ECO:0000313" key="10">
    <source>
        <dbReference type="EMBL" id="CAB4797084.1"/>
    </source>
</evidence>
<keyword evidence="2" id="KW-0813">Transport</keyword>
<dbReference type="Pfam" id="PF00528">
    <property type="entry name" value="BPD_transp_1"/>
    <property type="match status" value="1"/>
</dbReference>
<dbReference type="InterPro" id="IPR000515">
    <property type="entry name" value="MetI-like"/>
</dbReference>